<evidence type="ECO:0008006" key="6">
    <source>
        <dbReference type="Google" id="ProtNLM"/>
    </source>
</evidence>
<reference evidence="4" key="1">
    <citation type="submission" date="2023-06" db="EMBL/GenBank/DDBJ databases">
        <authorList>
            <consortium name="Lawrence Berkeley National Laboratory"/>
            <person name="Ahrendt S."/>
            <person name="Sahu N."/>
            <person name="Indic B."/>
            <person name="Wong-Bajracharya J."/>
            <person name="Merenyi Z."/>
            <person name="Ke H.-M."/>
            <person name="Monk M."/>
            <person name="Kocsube S."/>
            <person name="Drula E."/>
            <person name="Lipzen A."/>
            <person name="Balint B."/>
            <person name="Henrissat B."/>
            <person name="Andreopoulos B."/>
            <person name="Martin F.M."/>
            <person name="Harder C.B."/>
            <person name="Rigling D."/>
            <person name="Ford K.L."/>
            <person name="Foster G.D."/>
            <person name="Pangilinan J."/>
            <person name="Papanicolaou A."/>
            <person name="Barry K."/>
            <person name="LaButti K."/>
            <person name="Viragh M."/>
            <person name="Koriabine M."/>
            <person name="Yan M."/>
            <person name="Riley R."/>
            <person name="Champramary S."/>
            <person name="Plett K.L."/>
            <person name="Tsai I.J."/>
            <person name="Slot J."/>
            <person name="Sipos G."/>
            <person name="Plett J."/>
            <person name="Nagy L.G."/>
            <person name="Grigoriev I.V."/>
        </authorList>
    </citation>
    <scope>NUCLEOTIDE SEQUENCE</scope>
    <source>
        <strain evidence="4">ICMP 16352</strain>
    </source>
</reference>
<protein>
    <recommendedName>
        <fullName evidence="6">Acetyl-CoA synthetase-like protein</fullName>
    </recommendedName>
</protein>
<evidence type="ECO:0000313" key="4">
    <source>
        <dbReference type="EMBL" id="KAK0472772.1"/>
    </source>
</evidence>
<gene>
    <name evidence="4" type="ORF">IW261DRAFT_731841</name>
</gene>
<evidence type="ECO:0000259" key="2">
    <source>
        <dbReference type="Pfam" id="PF00501"/>
    </source>
</evidence>
<dbReference type="EMBL" id="JAUEPR010000038">
    <property type="protein sequence ID" value="KAK0472772.1"/>
    <property type="molecule type" value="Genomic_DNA"/>
</dbReference>
<dbReference type="InterPro" id="IPR000873">
    <property type="entry name" value="AMP-dep_synth/lig_dom"/>
</dbReference>
<dbReference type="PROSITE" id="PS00455">
    <property type="entry name" value="AMP_BINDING"/>
    <property type="match status" value="1"/>
</dbReference>
<comment type="caution">
    <text evidence="4">The sequence shown here is derived from an EMBL/GenBank/DDBJ whole genome shotgun (WGS) entry which is preliminary data.</text>
</comment>
<feature type="transmembrane region" description="Helical" evidence="1">
    <location>
        <begin position="113"/>
        <end position="134"/>
    </location>
</feature>
<dbReference type="Proteomes" id="UP001175227">
    <property type="component" value="Unassembled WGS sequence"/>
</dbReference>
<name>A0AA39NVP9_9AGAR</name>
<feature type="domain" description="AMP-binding enzyme C-terminal" evidence="3">
    <location>
        <begin position="491"/>
        <end position="568"/>
    </location>
</feature>
<evidence type="ECO:0000256" key="1">
    <source>
        <dbReference type="SAM" id="Phobius"/>
    </source>
</evidence>
<dbReference type="InterPro" id="IPR042099">
    <property type="entry name" value="ANL_N_sf"/>
</dbReference>
<evidence type="ECO:0000259" key="3">
    <source>
        <dbReference type="Pfam" id="PF13193"/>
    </source>
</evidence>
<keyword evidence="1" id="KW-0812">Transmembrane</keyword>
<organism evidence="4 5">
    <name type="scientific">Armillaria novae-zelandiae</name>
    <dbReference type="NCBI Taxonomy" id="153914"/>
    <lineage>
        <taxon>Eukaryota</taxon>
        <taxon>Fungi</taxon>
        <taxon>Dikarya</taxon>
        <taxon>Basidiomycota</taxon>
        <taxon>Agaricomycotina</taxon>
        <taxon>Agaricomycetes</taxon>
        <taxon>Agaricomycetidae</taxon>
        <taxon>Agaricales</taxon>
        <taxon>Marasmiineae</taxon>
        <taxon>Physalacriaceae</taxon>
        <taxon>Armillaria</taxon>
    </lineage>
</organism>
<keyword evidence="5" id="KW-1185">Reference proteome</keyword>
<proteinExistence type="predicted"/>
<dbReference type="Pfam" id="PF13193">
    <property type="entry name" value="AMP-binding_C"/>
    <property type="match status" value="1"/>
</dbReference>
<dbReference type="AlphaFoldDB" id="A0AA39NVP9"/>
<dbReference type="Pfam" id="PF00501">
    <property type="entry name" value="AMP-binding"/>
    <property type="match status" value="1"/>
</dbReference>
<evidence type="ECO:0000313" key="5">
    <source>
        <dbReference type="Proteomes" id="UP001175227"/>
    </source>
</evidence>
<dbReference type="SUPFAM" id="SSF56801">
    <property type="entry name" value="Acetyl-CoA synthetase-like"/>
    <property type="match status" value="1"/>
</dbReference>
<dbReference type="InterPro" id="IPR020845">
    <property type="entry name" value="AMP-binding_CS"/>
</dbReference>
<dbReference type="PANTHER" id="PTHR24096">
    <property type="entry name" value="LONG-CHAIN-FATTY-ACID--COA LIGASE"/>
    <property type="match status" value="1"/>
</dbReference>
<dbReference type="PANTHER" id="PTHR24096:SF393">
    <property type="entry name" value="LIGASE, PUTATIVE-RELATED"/>
    <property type="match status" value="1"/>
</dbReference>
<keyword evidence="1" id="KW-1133">Transmembrane helix</keyword>
<accession>A0AA39NVP9</accession>
<dbReference type="Gene3D" id="3.30.300.30">
    <property type="match status" value="1"/>
</dbReference>
<dbReference type="Gene3D" id="3.40.50.12780">
    <property type="entry name" value="N-terminal domain of ligase-like"/>
    <property type="match status" value="1"/>
</dbReference>
<keyword evidence="1" id="KW-0472">Membrane</keyword>
<feature type="domain" description="AMP-dependent synthetase/ligase" evidence="2">
    <location>
        <begin position="57"/>
        <end position="439"/>
    </location>
</feature>
<dbReference type="GO" id="GO:0016405">
    <property type="term" value="F:CoA-ligase activity"/>
    <property type="evidence" value="ECO:0007669"/>
    <property type="project" value="TreeGrafter"/>
</dbReference>
<sequence length="589" mass="65096">MSDPGREIWTPRCSVEEADRILTGPGSLLEIETRIIDGRVLKVWKNLWPSLRHLFLHSVKKHSDKTYVVYEKERYTFQETLEKAVKCATILRDVYNVRKGDRVAICSHNCPNYLVVFWACHLLGAVTALVNMLLPLEPLRHCITLTKCKLIVLDTERADQIEPIGAELRLASGASAYLVIEDHEGKGHWEGMDMWSAVLSRHSTDHGDVLSEDPQISPEDDAAIIFTSGTTGLPKGVLSSQRAFLTPIFDMISLGGRDCLRRGEPFPQTASSGPQEGSLIPRMLSQAPLIILAMMGALHGRKMVLTRSWNINDAVELFRTENIVRLTGTPSIIRELRESAVPGISIKGIGCGGTPLAASQIQSFKEAFPNASFVQLYGLTEMNAAAAGFTGLDYDARPDSCGWVFPVGEIMIIKDGVKVAPGMVGEIWLRGPNMMKGYYGDQAATDKVLTKDGWLMTGDLGRLDDQGYVYITDRIKDIVIRDGYNVDSVFVESALYTEPGVSETAVVGVPDERAGELPVAFVSLKHGYDGLINEEKLMETAKKLLPPYAVPVMVIVHDSGFDHTDSGKIIKAELRVVAQREWSRRTRKE</sequence>
<dbReference type="InterPro" id="IPR025110">
    <property type="entry name" value="AMP-bd_C"/>
</dbReference>
<dbReference type="InterPro" id="IPR045851">
    <property type="entry name" value="AMP-bd_C_sf"/>
</dbReference>
<dbReference type="GO" id="GO:0019748">
    <property type="term" value="P:secondary metabolic process"/>
    <property type="evidence" value="ECO:0007669"/>
    <property type="project" value="TreeGrafter"/>
</dbReference>